<dbReference type="KEGG" id="rhl:LPU83_pLPU83d_0177"/>
<comment type="subcellular location">
    <subcellularLocation>
        <location evidence="1">Membrane</location>
        <topology evidence="1">Multi-pass membrane protein</topology>
    </subcellularLocation>
</comment>
<dbReference type="AlphaFoldDB" id="W6RRW0"/>
<protein>
    <submittedName>
        <fullName evidence="8">Permease</fullName>
    </submittedName>
</protein>
<feature type="domain" description="EamA" evidence="7">
    <location>
        <begin position="159"/>
        <end position="284"/>
    </location>
</feature>
<sequence length="300" mass="32906">MLSPSHDHAPSPLVGIALACSGYSLFAIQDAVVKWLVADYAVPQILFMRSIMIVIVAGIMVRRLRHPSILKSPHRKSLLVRAGLMLAAWMAYYSAARDLGLAEITTMYFSAPIMVVMLSILVLKESVGPMRWLACIGGFAGVVLAANPAEAPSLVPAGMVIFAGFCWAWSTVLVRLVSRTESTLNQMMATSFLFVVACGVMLPWLWKTPDLFGWILMIGLGFVAAAGQYLLYEGFRYAPASTLAPMEYSGLVWAFLYGYLIWSDVPTPHVVAGAALIVASSLTLVWWERRQMLLTRRLTA</sequence>
<evidence type="ECO:0000313" key="8">
    <source>
        <dbReference type="EMBL" id="CDM61548.1"/>
    </source>
</evidence>
<evidence type="ECO:0000256" key="4">
    <source>
        <dbReference type="ARBA" id="ARBA00022989"/>
    </source>
</evidence>
<feature type="transmembrane region" description="Helical" evidence="6">
    <location>
        <begin position="212"/>
        <end position="231"/>
    </location>
</feature>
<dbReference type="RefSeq" id="WP_024314430.1">
    <property type="nucleotide sequence ID" value="NZ_ATTO01000011.1"/>
</dbReference>
<dbReference type="HOGENOM" id="CLU_032828_2_3_5"/>
<evidence type="ECO:0000256" key="2">
    <source>
        <dbReference type="ARBA" id="ARBA00009853"/>
    </source>
</evidence>
<feature type="transmembrane region" description="Helical" evidence="6">
    <location>
        <begin position="268"/>
        <end position="287"/>
    </location>
</feature>
<dbReference type="Pfam" id="PF00892">
    <property type="entry name" value="EamA"/>
    <property type="match status" value="2"/>
</dbReference>
<organism evidence="8 9">
    <name type="scientific">Rhizobium favelukesii</name>
    <dbReference type="NCBI Taxonomy" id="348824"/>
    <lineage>
        <taxon>Bacteria</taxon>
        <taxon>Pseudomonadati</taxon>
        <taxon>Pseudomonadota</taxon>
        <taxon>Alphaproteobacteria</taxon>
        <taxon>Hyphomicrobiales</taxon>
        <taxon>Rhizobiaceae</taxon>
        <taxon>Rhizobium/Agrobacterium group</taxon>
        <taxon>Rhizobium</taxon>
    </lineage>
</organism>
<feature type="domain" description="EamA" evidence="7">
    <location>
        <begin position="14"/>
        <end position="145"/>
    </location>
</feature>
<evidence type="ECO:0000256" key="3">
    <source>
        <dbReference type="ARBA" id="ARBA00022692"/>
    </source>
</evidence>
<feature type="transmembrane region" description="Helical" evidence="6">
    <location>
        <begin position="130"/>
        <end position="149"/>
    </location>
</feature>
<proteinExistence type="inferred from homology"/>
<keyword evidence="5 6" id="KW-0472">Membrane</keyword>
<dbReference type="PANTHER" id="PTHR22911:SF6">
    <property type="entry name" value="SOLUTE CARRIER FAMILY 35 MEMBER G1"/>
    <property type="match status" value="1"/>
</dbReference>
<dbReference type="EMBL" id="HG916855">
    <property type="protein sequence ID" value="CDM61548.1"/>
    <property type="molecule type" value="Genomic_DNA"/>
</dbReference>
<feature type="transmembrane region" description="Helical" evidence="6">
    <location>
        <begin position="78"/>
        <end position="95"/>
    </location>
</feature>
<evidence type="ECO:0000313" key="9">
    <source>
        <dbReference type="Proteomes" id="UP000019443"/>
    </source>
</evidence>
<dbReference type="Proteomes" id="UP000019443">
    <property type="component" value="Plasmid pLPU83d"/>
</dbReference>
<evidence type="ECO:0000259" key="7">
    <source>
        <dbReference type="Pfam" id="PF00892"/>
    </source>
</evidence>
<dbReference type="InterPro" id="IPR000620">
    <property type="entry name" value="EamA_dom"/>
</dbReference>
<dbReference type="GO" id="GO:0016020">
    <property type="term" value="C:membrane"/>
    <property type="evidence" value="ECO:0007669"/>
    <property type="project" value="UniProtKB-SubCell"/>
</dbReference>
<dbReference type="InterPro" id="IPR037185">
    <property type="entry name" value="EmrE-like"/>
</dbReference>
<feature type="transmembrane region" description="Helical" evidence="6">
    <location>
        <begin position="155"/>
        <end position="177"/>
    </location>
</feature>
<geneLocation type="plasmid" evidence="8 9">
    <name>pLPU83d</name>
</geneLocation>
<feature type="transmembrane region" description="Helical" evidence="6">
    <location>
        <begin position="243"/>
        <end position="262"/>
    </location>
</feature>
<reference evidence="8" key="1">
    <citation type="submission" date="2013-11" db="EMBL/GenBank/DDBJ databases">
        <title>Draft genome sequence of the broad-host-range Rhizobium sp. LPU83 strain, a member of the low-genetic diversity Oregon-like Rhizobium sp. group.</title>
        <authorList>
            <person name="Wibberg D."/>
            <person name="Puehler A."/>
            <person name="Schlueter A."/>
        </authorList>
    </citation>
    <scope>NUCLEOTIDE SEQUENCE [LARGE SCALE GENOMIC DNA]</scope>
    <source>
        <strain evidence="8">LPU83</strain>
        <plasmid evidence="8">pLPU83d</plasmid>
    </source>
</reference>
<dbReference type="PATRIC" id="fig|348824.6.peg.5771"/>
<feature type="transmembrane region" description="Helical" evidence="6">
    <location>
        <begin position="189"/>
        <end position="206"/>
    </location>
</feature>
<comment type="similarity">
    <text evidence="2">Belongs to the drug/metabolite transporter (DMT) superfamily. 10 TMS drug/metabolite exporter (DME) (TC 2.A.7.3) family.</text>
</comment>
<keyword evidence="8" id="KW-0614">Plasmid</keyword>
<feature type="transmembrane region" description="Helical" evidence="6">
    <location>
        <begin position="40"/>
        <end position="58"/>
    </location>
</feature>
<keyword evidence="3 6" id="KW-0812">Transmembrane</keyword>
<dbReference type="SUPFAM" id="SSF103481">
    <property type="entry name" value="Multidrug resistance efflux transporter EmrE"/>
    <property type="match status" value="2"/>
</dbReference>
<keyword evidence="4 6" id="KW-1133">Transmembrane helix</keyword>
<dbReference type="PANTHER" id="PTHR22911">
    <property type="entry name" value="ACYL-MALONYL CONDENSING ENZYME-RELATED"/>
    <property type="match status" value="1"/>
</dbReference>
<evidence type="ECO:0000256" key="1">
    <source>
        <dbReference type="ARBA" id="ARBA00004141"/>
    </source>
</evidence>
<name>W6RRW0_9HYPH</name>
<evidence type="ECO:0000256" key="5">
    <source>
        <dbReference type="ARBA" id="ARBA00023136"/>
    </source>
</evidence>
<accession>W6RRW0</accession>
<evidence type="ECO:0000256" key="6">
    <source>
        <dbReference type="SAM" id="Phobius"/>
    </source>
</evidence>
<gene>
    <name evidence="8" type="ORF">LPU83_pLPU83d_0177</name>
</gene>
<keyword evidence="9" id="KW-1185">Reference proteome</keyword>
<feature type="transmembrane region" description="Helical" evidence="6">
    <location>
        <begin position="107"/>
        <end position="123"/>
    </location>
</feature>